<comment type="caution">
    <text evidence="2">The sequence shown here is derived from an EMBL/GenBank/DDBJ whole genome shotgun (WGS) entry which is preliminary data.</text>
</comment>
<evidence type="ECO:0000313" key="2">
    <source>
        <dbReference type="EMBL" id="MBD2864577.1"/>
    </source>
</evidence>
<gene>
    <name evidence="2" type="ORF">IDH45_21540</name>
</gene>
<keyword evidence="3" id="KW-1185">Reference proteome</keyword>
<sequence length="172" mass="19758">MAGIYFLSQHNDPVFVKDSELTGLRWMEAHSRRGDLVISKDGQPSVSMSIENIRADIRFDEQGGSNRFSVRFSCTATIAELLEGMTEQEIEQETIKAVSSQIRQTFEHGREKGLDLFHLNHELYRQHFPVWSRLTHNGTTPLEDYTLGSIEVSVDLLHSGMYRITKQPKNQY</sequence>
<dbReference type="Pfam" id="PF05504">
    <property type="entry name" value="Spore_GerAC"/>
    <property type="match status" value="1"/>
</dbReference>
<protein>
    <recommendedName>
        <fullName evidence="1">Spore germination GerAC-like C-terminal domain-containing protein</fullName>
    </recommendedName>
</protein>
<dbReference type="InterPro" id="IPR038501">
    <property type="entry name" value="Spore_GerAC_C_sf"/>
</dbReference>
<dbReference type="RefSeq" id="WP_190930194.1">
    <property type="nucleotide sequence ID" value="NZ_JACXJA010000030.1"/>
</dbReference>
<organism evidence="2 3">
    <name type="scientific">Paenibacillus oceani</name>
    <dbReference type="NCBI Taxonomy" id="2772510"/>
    <lineage>
        <taxon>Bacteria</taxon>
        <taxon>Bacillati</taxon>
        <taxon>Bacillota</taxon>
        <taxon>Bacilli</taxon>
        <taxon>Bacillales</taxon>
        <taxon>Paenibacillaceae</taxon>
        <taxon>Paenibacillus</taxon>
    </lineage>
</organism>
<reference evidence="2" key="1">
    <citation type="submission" date="2020-09" db="EMBL/GenBank/DDBJ databases">
        <title>A novel bacterium of genus Paenibacillus, isolated from South China Sea.</title>
        <authorList>
            <person name="Huang H."/>
            <person name="Mo K."/>
            <person name="Hu Y."/>
        </authorList>
    </citation>
    <scope>NUCLEOTIDE SEQUENCE</scope>
    <source>
        <strain evidence="2">IB182363</strain>
    </source>
</reference>
<dbReference type="EMBL" id="JACXJA010000030">
    <property type="protein sequence ID" value="MBD2864577.1"/>
    <property type="molecule type" value="Genomic_DNA"/>
</dbReference>
<dbReference type="Proteomes" id="UP000639396">
    <property type="component" value="Unassembled WGS sequence"/>
</dbReference>
<feature type="domain" description="Spore germination GerAC-like C-terminal" evidence="1">
    <location>
        <begin position="17"/>
        <end position="135"/>
    </location>
</feature>
<dbReference type="AlphaFoldDB" id="A0A927CDH0"/>
<accession>A0A927CDH0</accession>
<name>A0A927CDH0_9BACL</name>
<evidence type="ECO:0000259" key="1">
    <source>
        <dbReference type="Pfam" id="PF05504"/>
    </source>
</evidence>
<dbReference type="Gene3D" id="3.30.300.210">
    <property type="entry name" value="Nutrient germinant receptor protein C, domain 3"/>
    <property type="match status" value="1"/>
</dbReference>
<dbReference type="InterPro" id="IPR046953">
    <property type="entry name" value="Spore_GerAC-like_C"/>
</dbReference>
<proteinExistence type="predicted"/>
<evidence type="ECO:0000313" key="3">
    <source>
        <dbReference type="Proteomes" id="UP000639396"/>
    </source>
</evidence>